<accession>A0A7U9DMU3</accession>
<protein>
    <submittedName>
        <fullName evidence="2">Integral membrane protein</fullName>
    </submittedName>
</protein>
<name>A0A7U9DMU3_STRLI</name>
<proteinExistence type="predicted"/>
<keyword evidence="1" id="KW-0812">Transmembrane</keyword>
<organism evidence="2 3">
    <name type="scientific">Streptomyces lividans 1326</name>
    <dbReference type="NCBI Taxonomy" id="1200984"/>
    <lineage>
        <taxon>Bacteria</taxon>
        <taxon>Bacillati</taxon>
        <taxon>Actinomycetota</taxon>
        <taxon>Actinomycetes</taxon>
        <taxon>Kitasatosporales</taxon>
        <taxon>Streptomycetaceae</taxon>
        <taxon>Streptomyces</taxon>
    </lineage>
</organism>
<dbReference type="Proteomes" id="UP000014062">
    <property type="component" value="Chromosome"/>
</dbReference>
<dbReference type="AlphaFoldDB" id="A0A7U9DMU3"/>
<gene>
    <name evidence="2" type="ORF">SLI_2172</name>
</gene>
<feature type="transmembrane region" description="Helical" evidence="1">
    <location>
        <begin position="44"/>
        <end position="61"/>
    </location>
</feature>
<evidence type="ECO:0000313" key="2">
    <source>
        <dbReference type="EMBL" id="EOY46887.1"/>
    </source>
</evidence>
<sequence length="160" mass="15625">MFLVLLLIVVVAVVFAVGLTGHGASVLAARRARGTGAGPALRALAAFAGAAAVAMYAWGLLHVTGAVMESDGGAGSAPAPPCRTTGNEERALHVIDQSVSFLPLGFVCETTGGGEYTSDDVPGYVNPATAALALTAVAGAVGAGYASEARARATARGGGG</sequence>
<keyword evidence="1" id="KW-0472">Membrane</keyword>
<evidence type="ECO:0000256" key="1">
    <source>
        <dbReference type="SAM" id="Phobius"/>
    </source>
</evidence>
<keyword evidence="1" id="KW-1133">Transmembrane helix</keyword>
<dbReference type="RefSeq" id="WP_003976958.1">
    <property type="nucleotide sequence ID" value="NZ_CM001889.1"/>
</dbReference>
<dbReference type="EMBL" id="CM001889">
    <property type="protein sequence ID" value="EOY46887.1"/>
    <property type="molecule type" value="Genomic_DNA"/>
</dbReference>
<reference evidence="3" key="1">
    <citation type="journal article" date="2013" name="Genome Biol. Evol.">
        <title>The genome sequence of Streptomyces lividans 66 reveals a novel tRNA-dependent peptide biosynthetic system within a metal-related genomic island.</title>
        <authorList>
            <person name="Cruz-Morales P."/>
            <person name="Vijgenboom E."/>
            <person name="Iruegas-Bocardo F."/>
            <person name="Girard G."/>
            <person name="Yanez-Guerra L.A."/>
            <person name="Ramos-Aboites H.E."/>
            <person name="Pernodet J.L."/>
            <person name="Anne J."/>
            <person name="van Wezel G.P."/>
            <person name="Barona-Gomez F."/>
        </authorList>
    </citation>
    <scope>NUCLEOTIDE SEQUENCE [LARGE SCALE GENOMIC DNA]</scope>
    <source>
        <strain evidence="3">1326</strain>
    </source>
</reference>
<evidence type="ECO:0000313" key="3">
    <source>
        <dbReference type="Proteomes" id="UP000014062"/>
    </source>
</evidence>